<proteinExistence type="predicted"/>
<organism evidence="1 2">
    <name type="scientific">[Torrubiella] hemipterigena</name>
    <dbReference type="NCBI Taxonomy" id="1531966"/>
    <lineage>
        <taxon>Eukaryota</taxon>
        <taxon>Fungi</taxon>
        <taxon>Dikarya</taxon>
        <taxon>Ascomycota</taxon>
        <taxon>Pezizomycotina</taxon>
        <taxon>Sordariomycetes</taxon>
        <taxon>Hypocreomycetidae</taxon>
        <taxon>Hypocreales</taxon>
        <taxon>Clavicipitaceae</taxon>
        <taxon>Clavicipitaceae incertae sedis</taxon>
        <taxon>'Torrubiella' clade</taxon>
    </lineage>
</organism>
<dbReference type="EMBL" id="CDHN01000002">
    <property type="protein sequence ID" value="CEJ87787.1"/>
    <property type="molecule type" value="Genomic_DNA"/>
</dbReference>
<dbReference type="Proteomes" id="UP000039046">
    <property type="component" value="Unassembled WGS sequence"/>
</dbReference>
<evidence type="ECO:0000313" key="1">
    <source>
        <dbReference type="EMBL" id="CEJ87787.1"/>
    </source>
</evidence>
<sequence length="125" mass="14496">MDLTTMENSFQFQLLGELTNDASLSVSDVLARFIKYELEKTTFYTDEDHLWAWETCYCLLQVAKRTSSTEKLDKLVAFVVELQKVKAYNPTTGKQAKNSEWYIWSDLPQFAWAGGDELEFGKYLL</sequence>
<dbReference type="OrthoDB" id="3350591at2759"/>
<dbReference type="Pfam" id="PF12311">
    <property type="entry name" value="DUF3632"/>
    <property type="match status" value="1"/>
</dbReference>
<dbReference type="STRING" id="1531966.A0A0A1TGI8"/>
<gene>
    <name evidence="1" type="ORF">VHEMI04515</name>
</gene>
<name>A0A0A1TGI8_9HYPO</name>
<dbReference type="AlphaFoldDB" id="A0A0A1TGI8"/>
<keyword evidence="2" id="KW-1185">Reference proteome</keyword>
<dbReference type="HOGENOM" id="CLU_1994204_0_0_1"/>
<protein>
    <submittedName>
        <fullName evidence="1">Uncharacterized protein</fullName>
    </submittedName>
</protein>
<dbReference type="InterPro" id="IPR022085">
    <property type="entry name" value="OpdG"/>
</dbReference>
<evidence type="ECO:0000313" key="2">
    <source>
        <dbReference type="Proteomes" id="UP000039046"/>
    </source>
</evidence>
<reference evidence="1 2" key="1">
    <citation type="journal article" date="2015" name="Genome Announc.">
        <title>Draft Genome Sequence and Gene Annotation of the Entomopathogenic Fungus Verticillium hemipterigenum.</title>
        <authorList>
            <person name="Horn F."/>
            <person name="Habel A."/>
            <person name="Scharf D.H."/>
            <person name="Dworschak J."/>
            <person name="Brakhage A.A."/>
            <person name="Guthke R."/>
            <person name="Hertweck C."/>
            <person name="Linde J."/>
        </authorList>
    </citation>
    <scope>NUCLEOTIDE SEQUENCE [LARGE SCALE GENOMIC DNA]</scope>
</reference>
<accession>A0A0A1TGI8</accession>